<dbReference type="FunFam" id="3.10.20.90:FF:000050">
    <property type="entry name" value="Ubiquitin carboxyl-terminal hydrolase 13"/>
    <property type="match status" value="1"/>
</dbReference>
<dbReference type="InterPro" id="IPR024729">
    <property type="entry name" value="USP7_ICP0-binding_dom"/>
</dbReference>
<accession>A0AAD4XBZ5</accession>
<dbReference type="Proteomes" id="UP001202328">
    <property type="component" value="Unassembled WGS sequence"/>
</dbReference>
<protein>
    <recommendedName>
        <fullName evidence="7">Ubiquitin carboxyl-terminal hydrolase 7 ICP0-binding domain-containing protein</fullName>
    </recommendedName>
</protein>
<keyword evidence="5" id="KW-0788">Thiol protease</keyword>
<dbReference type="Gene3D" id="3.10.20.90">
    <property type="entry name" value="Phosphatidylinositol 3-kinase Catalytic Subunit, Chain A, domain 1"/>
    <property type="match status" value="1"/>
</dbReference>
<evidence type="ECO:0000256" key="2">
    <source>
        <dbReference type="ARBA" id="ARBA00022670"/>
    </source>
</evidence>
<sequence length="269" mass="31645">MAHNKDDSDLYTIIKVVRNEDLYQQIGRDVYCDLVDHDKVHSFRVHNSTPFNVFKEIVARQFGVPLQLQRFWVCLKRKNQTWRPYQTLTHEEEKQPVCELLTDLILLEGLELGPDLRTFCLRFKTEEDILFFFNRYDPEKEGIRYVGNLFVKGRAMPEDILKKLNDMANFPPNEEIELYEEVRFAPTVMCDLVDQKHTFLANGLENGDIICFQKAQPVQTKCRYPDIPSFLRYLGYQELQVAKLKVIALKEELKEAEENLSALIRGQHN</sequence>
<evidence type="ECO:0000256" key="6">
    <source>
        <dbReference type="SAM" id="Coils"/>
    </source>
</evidence>
<dbReference type="GO" id="GO:0008234">
    <property type="term" value="F:cysteine-type peptidase activity"/>
    <property type="evidence" value="ECO:0007669"/>
    <property type="project" value="UniProtKB-KW"/>
</dbReference>
<keyword evidence="9" id="KW-1185">Reference proteome</keyword>
<evidence type="ECO:0000256" key="5">
    <source>
        <dbReference type="ARBA" id="ARBA00022807"/>
    </source>
</evidence>
<dbReference type="GO" id="GO:0005634">
    <property type="term" value="C:nucleus"/>
    <property type="evidence" value="ECO:0007669"/>
    <property type="project" value="UniProtKB-ARBA"/>
</dbReference>
<name>A0AAD4XBZ5_9MAGN</name>
<keyword evidence="2" id="KW-0645">Protease</keyword>
<evidence type="ECO:0000256" key="3">
    <source>
        <dbReference type="ARBA" id="ARBA00022786"/>
    </source>
</evidence>
<dbReference type="Pfam" id="PF12436">
    <property type="entry name" value="USP7_ICP0_bdg"/>
    <property type="match status" value="1"/>
</dbReference>
<dbReference type="GO" id="GO:0006508">
    <property type="term" value="P:proteolysis"/>
    <property type="evidence" value="ECO:0007669"/>
    <property type="project" value="UniProtKB-KW"/>
</dbReference>
<evidence type="ECO:0000256" key="4">
    <source>
        <dbReference type="ARBA" id="ARBA00022801"/>
    </source>
</evidence>
<keyword evidence="4" id="KW-0378">Hydrolase</keyword>
<feature type="coiled-coil region" evidence="6">
    <location>
        <begin position="239"/>
        <end position="266"/>
    </location>
</feature>
<evidence type="ECO:0000256" key="1">
    <source>
        <dbReference type="ARBA" id="ARBA00009085"/>
    </source>
</evidence>
<keyword evidence="3" id="KW-0833">Ubl conjugation pathway</keyword>
<reference evidence="8" key="1">
    <citation type="submission" date="2022-04" db="EMBL/GenBank/DDBJ databases">
        <title>A functionally conserved STORR gene fusion in Papaver species that diverged 16.8 million years ago.</title>
        <authorList>
            <person name="Catania T."/>
        </authorList>
    </citation>
    <scope>NUCLEOTIDE SEQUENCE</scope>
    <source>
        <strain evidence="8">S-188037</strain>
    </source>
</reference>
<gene>
    <name evidence="8" type="ORF">MKW98_008307</name>
</gene>
<evidence type="ECO:0000313" key="9">
    <source>
        <dbReference type="Proteomes" id="UP001202328"/>
    </source>
</evidence>
<feature type="domain" description="Ubiquitin carboxyl-terminal hydrolase 7 ICP0-binding" evidence="7">
    <location>
        <begin position="69"/>
        <end position="236"/>
    </location>
</feature>
<dbReference type="AlphaFoldDB" id="A0AAD4XBZ5"/>
<comment type="similarity">
    <text evidence="1">Belongs to the peptidase C19 family.</text>
</comment>
<evidence type="ECO:0000259" key="7">
    <source>
        <dbReference type="Pfam" id="PF12436"/>
    </source>
</evidence>
<proteinExistence type="inferred from homology"/>
<dbReference type="EMBL" id="JAJJMB010012336">
    <property type="protein sequence ID" value="KAI3878030.1"/>
    <property type="molecule type" value="Genomic_DNA"/>
</dbReference>
<evidence type="ECO:0000313" key="8">
    <source>
        <dbReference type="EMBL" id="KAI3878030.1"/>
    </source>
</evidence>
<keyword evidence="6" id="KW-0175">Coiled coil</keyword>
<organism evidence="8 9">
    <name type="scientific">Papaver atlanticum</name>
    <dbReference type="NCBI Taxonomy" id="357466"/>
    <lineage>
        <taxon>Eukaryota</taxon>
        <taxon>Viridiplantae</taxon>
        <taxon>Streptophyta</taxon>
        <taxon>Embryophyta</taxon>
        <taxon>Tracheophyta</taxon>
        <taxon>Spermatophyta</taxon>
        <taxon>Magnoliopsida</taxon>
        <taxon>Ranunculales</taxon>
        <taxon>Papaveraceae</taxon>
        <taxon>Papaveroideae</taxon>
        <taxon>Papaver</taxon>
    </lineage>
</organism>
<comment type="caution">
    <text evidence="8">The sequence shown here is derived from an EMBL/GenBank/DDBJ whole genome shotgun (WGS) entry which is preliminary data.</text>
</comment>
<dbReference type="GO" id="GO:0101005">
    <property type="term" value="F:deubiquitinase activity"/>
    <property type="evidence" value="ECO:0007669"/>
    <property type="project" value="UniProtKB-ARBA"/>
</dbReference>